<dbReference type="SUPFAM" id="SSF56281">
    <property type="entry name" value="Metallo-hydrolase/oxidoreductase"/>
    <property type="match status" value="1"/>
</dbReference>
<sequence>MTLPDGSRAVAADYTEPSWRARCLVVGGDNDRPELLAGACRGADLLVHEATYDADTLARIGPEPMHSSARAVAGFAAAAEVPNLILTHFSPRYQHGGRRGLPLECLEREARDVYEGTLYLAADFDRFELGRDGGLQRTGPPYD</sequence>
<keyword evidence="2" id="KW-1185">Reference proteome</keyword>
<dbReference type="GO" id="GO:0042781">
    <property type="term" value="F:3'-tRNA processing endoribonuclease activity"/>
    <property type="evidence" value="ECO:0007669"/>
    <property type="project" value="TreeGrafter"/>
</dbReference>
<dbReference type="EMBL" id="BMLT01000004">
    <property type="protein sequence ID" value="GGO80821.1"/>
    <property type="molecule type" value="Genomic_DNA"/>
</dbReference>
<protein>
    <submittedName>
        <fullName evidence="1">Uncharacterized protein</fullName>
    </submittedName>
</protein>
<dbReference type="AlphaFoldDB" id="A0A917ZDJ7"/>
<name>A0A917ZDJ7_9GAMM</name>
<evidence type="ECO:0000313" key="1">
    <source>
        <dbReference type="EMBL" id="GGO80821.1"/>
    </source>
</evidence>
<accession>A0A917ZDJ7</accession>
<dbReference type="PANTHER" id="PTHR46018">
    <property type="entry name" value="ZINC PHOSPHODIESTERASE ELAC PROTEIN 1"/>
    <property type="match status" value="1"/>
</dbReference>
<reference evidence="1 2" key="1">
    <citation type="journal article" date="2014" name="Int. J. Syst. Evol. Microbiol.">
        <title>Complete genome sequence of Corynebacterium casei LMG S-19264T (=DSM 44701T), isolated from a smear-ripened cheese.</title>
        <authorList>
            <consortium name="US DOE Joint Genome Institute (JGI-PGF)"/>
            <person name="Walter F."/>
            <person name="Albersmeier A."/>
            <person name="Kalinowski J."/>
            <person name="Ruckert C."/>
        </authorList>
    </citation>
    <scope>NUCLEOTIDE SEQUENCE [LARGE SCALE GENOMIC DNA]</scope>
    <source>
        <strain evidence="1 2">CGMCC 1.7286</strain>
    </source>
</reference>
<dbReference type="InterPro" id="IPR036866">
    <property type="entry name" value="RibonucZ/Hydroxyglut_hydro"/>
</dbReference>
<dbReference type="Gene3D" id="3.60.15.10">
    <property type="entry name" value="Ribonuclease Z/Hydroxyacylglutathione hydrolase-like"/>
    <property type="match status" value="1"/>
</dbReference>
<comment type="caution">
    <text evidence="1">The sequence shown here is derived from an EMBL/GenBank/DDBJ whole genome shotgun (WGS) entry which is preliminary data.</text>
</comment>
<dbReference type="PANTHER" id="PTHR46018:SF2">
    <property type="entry name" value="ZINC PHOSPHODIESTERASE ELAC PROTEIN 1"/>
    <property type="match status" value="1"/>
</dbReference>
<gene>
    <name evidence="1" type="ORF">GCM10011348_18380</name>
</gene>
<organism evidence="1 2">
    <name type="scientific">Marinobacterium nitratireducens</name>
    <dbReference type="NCBI Taxonomy" id="518897"/>
    <lineage>
        <taxon>Bacteria</taxon>
        <taxon>Pseudomonadati</taxon>
        <taxon>Pseudomonadota</taxon>
        <taxon>Gammaproteobacteria</taxon>
        <taxon>Oceanospirillales</taxon>
        <taxon>Oceanospirillaceae</taxon>
        <taxon>Marinobacterium</taxon>
    </lineage>
</organism>
<dbReference type="Proteomes" id="UP000599578">
    <property type="component" value="Unassembled WGS sequence"/>
</dbReference>
<proteinExistence type="predicted"/>
<evidence type="ECO:0000313" key="2">
    <source>
        <dbReference type="Proteomes" id="UP000599578"/>
    </source>
</evidence>